<organism evidence="2 3">
    <name type="scientific">Candidatus Doudnabacteria bacterium RIFCSPHIGHO2_01_FULL_43_23</name>
    <dbReference type="NCBI Taxonomy" id="1817822"/>
    <lineage>
        <taxon>Bacteria</taxon>
        <taxon>Candidatus Doudnaibacteriota</taxon>
    </lineage>
</organism>
<name>A0A1F5NUN5_9BACT</name>
<feature type="transmembrane region" description="Helical" evidence="1">
    <location>
        <begin position="175"/>
        <end position="197"/>
    </location>
</feature>
<evidence type="ECO:0008006" key="4">
    <source>
        <dbReference type="Google" id="ProtNLM"/>
    </source>
</evidence>
<protein>
    <recommendedName>
        <fullName evidence="4">Methyltransferase type 11 domain-containing protein</fullName>
    </recommendedName>
</protein>
<evidence type="ECO:0000256" key="1">
    <source>
        <dbReference type="SAM" id="Phobius"/>
    </source>
</evidence>
<comment type="caution">
    <text evidence="2">The sequence shown here is derived from an EMBL/GenBank/DDBJ whole genome shotgun (WGS) entry which is preliminary data.</text>
</comment>
<dbReference type="Gene3D" id="3.40.50.150">
    <property type="entry name" value="Vaccinia Virus protein VP39"/>
    <property type="match status" value="1"/>
</dbReference>
<dbReference type="Proteomes" id="UP000177912">
    <property type="component" value="Unassembled WGS sequence"/>
</dbReference>
<sequence>MKLGLFIIFFKIKRELEKIFVSSDDEVLDVGCGDRPFYSQVVKGKITSFDTKNSEITDVVGDASRLLDYFPDKKFDKIICVNALYQFSDPKEVIRQMYELLAQGGKLILVLPFLYPLHDIPYDRYRFSRYGIETLLEGKFSIELLKPFGGVFNLPVLILHALLKATSRYYKKIPVLSWVTALLLYILYFGAQIVSLLDFFDKSERFTCLYLVEAKKSV</sequence>
<dbReference type="Pfam" id="PF13489">
    <property type="entry name" value="Methyltransf_23"/>
    <property type="match status" value="1"/>
</dbReference>
<dbReference type="SUPFAM" id="SSF53335">
    <property type="entry name" value="S-adenosyl-L-methionine-dependent methyltransferases"/>
    <property type="match status" value="1"/>
</dbReference>
<gene>
    <name evidence="2" type="ORF">A2826_02075</name>
</gene>
<dbReference type="AlphaFoldDB" id="A0A1F5NUN5"/>
<evidence type="ECO:0000313" key="2">
    <source>
        <dbReference type="EMBL" id="OGE81323.1"/>
    </source>
</evidence>
<accession>A0A1F5NUN5</accession>
<dbReference type="STRING" id="1817822.A2826_02075"/>
<proteinExistence type="predicted"/>
<keyword evidence="1" id="KW-1133">Transmembrane helix</keyword>
<feature type="transmembrane region" description="Helical" evidence="1">
    <location>
        <begin position="144"/>
        <end position="163"/>
    </location>
</feature>
<dbReference type="InterPro" id="IPR029063">
    <property type="entry name" value="SAM-dependent_MTases_sf"/>
</dbReference>
<reference evidence="2 3" key="1">
    <citation type="journal article" date="2016" name="Nat. Commun.">
        <title>Thousands of microbial genomes shed light on interconnected biogeochemical processes in an aquifer system.</title>
        <authorList>
            <person name="Anantharaman K."/>
            <person name="Brown C.T."/>
            <person name="Hug L.A."/>
            <person name="Sharon I."/>
            <person name="Castelle C.J."/>
            <person name="Probst A.J."/>
            <person name="Thomas B.C."/>
            <person name="Singh A."/>
            <person name="Wilkins M.J."/>
            <person name="Karaoz U."/>
            <person name="Brodie E.L."/>
            <person name="Williams K.H."/>
            <person name="Hubbard S.S."/>
            <person name="Banfield J.F."/>
        </authorList>
    </citation>
    <scope>NUCLEOTIDE SEQUENCE [LARGE SCALE GENOMIC DNA]</scope>
</reference>
<dbReference type="EMBL" id="MFEI01000008">
    <property type="protein sequence ID" value="OGE81323.1"/>
    <property type="molecule type" value="Genomic_DNA"/>
</dbReference>
<dbReference type="CDD" id="cd02440">
    <property type="entry name" value="AdoMet_MTases"/>
    <property type="match status" value="1"/>
</dbReference>
<keyword evidence="1" id="KW-0812">Transmembrane</keyword>
<evidence type="ECO:0000313" key="3">
    <source>
        <dbReference type="Proteomes" id="UP000177912"/>
    </source>
</evidence>
<keyword evidence="1" id="KW-0472">Membrane</keyword>